<sequence length="32" mass="3272">MIVNCPFPHCVTVDTGALAIIGSKGSFYCIGG</sequence>
<name>A0A8S5MMI4_9CAUD</name>
<evidence type="ECO:0000313" key="1">
    <source>
        <dbReference type="EMBL" id="DAD83370.1"/>
    </source>
</evidence>
<organism evidence="1">
    <name type="scientific">Siphoviridae sp. ctckx14</name>
    <dbReference type="NCBI Taxonomy" id="2826396"/>
    <lineage>
        <taxon>Viruses</taxon>
        <taxon>Duplodnaviria</taxon>
        <taxon>Heunggongvirae</taxon>
        <taxon>Uroviricota</taxon>
        <taxon>Caudoviricetes</taxon>
    </lineage>
</organism>
<accession>A0A8S5MMI4</accession>
<protein>
    <submittedName>
        <fullName evidence="1">Aspartate carbamoyltransferase regulatory subunit</fullName>
    </submittedName>
</protein>
<reference evidence="1" key="1">
    <citation type="journal article" date="2021" name="Proc. Natl. Acad. Sci. U.S.A.">
        <title>A Catalog of Tens of Thousands of Viruses from Human Metagenomes Reveals Hidden Associations with Chronic Diseases.</title>
        <authorList>
            <person name="Tisza M.J."/>
            <person name="Buck C.B."/>
        </authorList>
    </citation>
    <scope>NUCLEOTIDE SEQUENCE</scope>
    <source>
        <strain evidence="1">Ctckx14</strain>
    </source>
</reference>
<dbReference type="EMBL" id="BK014934">
    <property type="protein sequence ID" value="DAD83370.1"/>
    <property type="molecule type" value="Genomic_DNA"/>
</dbReference>
<proteinExistence type="predicted"/>